<evidence type="ECO:0000313" key="1">
    <source>
        <dbReference type="EMBL" id="KAH3855565.1"/>
    </source>
</evidence>
<keyword evidence="2" id="KW-1185">Reference proteome</keyword>
<evidence type="ECO:0000313" key="2">
    <source>
        <dbReference type="Proteomes" id="UP000828390"/>
    </source>
</evidence>
<sequence length="100" mass="11583">MVDNKANVYIVSKVNAGQYPKLVRLPHRAWGTKHRVKVDEGVYLSLKATRLDPVGGDISRDGHEVSFWFRKTDHWEAYRKGTRDCEFCECSTEKQISRTL</sequence>
<comment type="caution">
    <text evidence="1">The sequence shown here is derived from an EMBL/GenBank/DDBJ whole genome shotgun (WGS) entry which is preliminary data.</text>
</comment>
<protein>
    <submittedName>
        <fullName evidence="1">Uncharacterized protein</fullName>
    </submittedName>
</protein>
<organism evidence="1 2">
    <name type="scientific">Dreissena polymorpha</name>
    <name type="common">Zebra mussel</name>
    <name type="synonym">Mytilus polymorpha</name>
    <dbReference type="NCBI Taxonomy" id="45954"/>
    <lineage>
        <taxon>Eukaryota</taxon>
        <taxon>Metazoa</taxon>
        <taxon>Spiralia</taxon>
        <taxon>Lophotrochozoa</taxon>
        <taxon>Mollusca</taxon>
        <taxon>Bivalvia</taxon>
        <taxon>Autobranchia</taxon>
        <taxon>Heteroconchia</taxon>
        <taxon>Euheterodonta</taxon>
        <taxon>Imparidentia</taxon>
        <taxon>Neoheterodontei</taxon>
        <taxon>Myida</taxon>
        <taxon>Dreissenoidea</taxon>
        <taxon>Dreissenidae</taxon>
        <taxon>Dreissena</taxon>
    </lineage>
</organism>
<gene>
    <name evidence="1" type="ORF">DPMN_098133</name>
</gene>
<dbReference type="EMBL" id="JAIWYP010000003">
    <property type="protein sequence ID" value="KAH3855565.1"/>
    <property type="molecule type" value="Genomic_DNA"/>
</dbReference>
<dbReference type="Proteomes" id="UP000828390">
    <property type="component" value="Unassembled WGS sequence"/>
</dbReference>
<reference evidence="1" key="1">
    <citation type="journal article" date="2019" name="bioRxiv">
        <title>The Genome of the Zebra Mussel, Dreissena polymorpha: A Resource for Invasive Species Research.</title>
        <authorList>
            <person name="McCartney M.A."/>
            <person name="Auch B."/>
            <person name="Kono T."/>
            <person name="Mallez S."/>
            <person name="Zhang Y."/>
            <person name="Obille A."/>
            <person name="Becker A."/>
            <person name="Abrahante J.E."/>
            <person name="Garbe J."/>
            <person name="Badalamenti J.P."/>
            <person name="Herman A."/>
            <person name="Mangelson H."/>
            <person name="Liachko I."/>
            <person name="Sullivan S."/>
            <person name="Sone E.D."/>
            <person name="Koren S."/>
            <person name="Silverstein K.A.T."/>
            <person name="Beckman K.B."/>
            <person name="Gohl D.M."/>
        </authorList>
    </citation>
    <scope>NUCLEOTIDE SEQUENCE</scope>
    <source>
        <strain evidence="1">Duluth1</strain>
        <tissue evidence="1">Whole animal</tissue>
    </source>
</reference>
<dbReference type="AlphaFoldDB" id="A0A9D4LCG5"/>
<name>A0A9D4LCG5_DREPO</name>
<reference evidence="1" key="2">
    <citation type="submission" date="2020-11" db="EMBL/GenBank/DDBJ databases">
        <authorList>
            <person name="McCartney M.A."/>
            <person name="Auch B."/>
            <person name="Kono T."/>
            <person name="Mallez S."/>
            <person name="Becker A."/>
            <person name="Gohl D.M."/>
            <person name="Silverstein K.A.T."/>
            <person name="Koren S."/>
            <person name="Bechman K.B."/>
            <person name="Herman A."/>
            <person name="Abrahante J.E."/>
            <person name="Garbe J."/>
        </authorList>
    </citation>
    <scope>NUCLEOTIDE SEQUENCE</scope>
    <source>
        <strain evidence="1">Duluth1</strain>
        <tissue evidence="1">Whole animal</tissue>
    </source>
</reference>
<accession>A0A9D4LCG5</accession>
<proteinExistence type="predicted"/>